<organism evidence="4 5">
    <name type="scientific">Petrotoga olearia DSM 13574</name>
    <dbReference type="NCBI Taxonomy" id="1122955"/>
    <lineage>
        <taxon>Bacteria</taxon>
        <taxon>Thermotogati</taxon>
        <taxon>Thermotogota</taxon>
        <taxon>Thermotogae</taxon>
        <taxon>Petrotogales</taxon>
        <taxon>Petrotogaceae</taxon>
        <taxon>Petrotoga</taxon>
    </lineage>
</organism>
<dbReference type="Gene3D" id="3.30.70.1450">
    <property type="entry name" value="Regulator of K+ conductance, C-terminal domain"/>
    <property type="match status" value="1"/>
</dbReference>
<sequence>MSRIFYIIEGEILAYSLAKKLLLLGNEVYYVSKNNENLQILDGLKVNFPALELVKQDPTDIKWIENLDLNKKVEALIIISEDDALNFVVSWLLRQYYEDIKIISLVNATENETIFKGINVQTLVPISWMQKIIESSLIHEDITDFFNPYVEKLSILELTILENDKAVNKKLKELKIPQNSIIGVLIREDGEIMVPQGETTIYEGDRLIVLALKEQAEDVIATLKSR</sequence>
<proteinExistence type="predicted"/>
<dbReference type="EMBL" id="AZRL01000021">
    <property type="protein sequence ID" value="PNR95598.1"/>
    <property type="molecule type" value="Genomic_DNA"/>
</dbReference>
<dbReference type="InterPro" id="IPR003148">
    <property type="entry name" value="RCK_N"/>
</dbReference>
<dbReference type="Proteomes" id="UP000236434">
    <property type="component" value="Unassembled WGS sequence"/>
</dbReference>
<comment type="caution">
    <text evidence="4">The sequence shown here is derived from an EMBL/GenBank/DDBJ whole genome shotgun (WGS) entry which is preliminary data.</text>
</comment>
<name>A0A2K1NYH0_9BACT</name>
<dbReference type="InterPro" id="IPR006037">
    <property type="entry name" value="RCK_C"/>
</dbReference>
<accession>A0A2K1NYH0</accession>
<dbReference type="Pfam" id="PF02080">
    <property type="entry name" value="TrkA_C"/>
    <property type="match status" value="1"/>
</dbReference>
<dbReference type="SUPFAM" id="SSF116726">
    <property type="entry name" value="TrkA C-terminal domain-like"/>
    <property type="match status" value="1"/>
</dbReference>
<dbReference type="GO" id="GO:0008324">
    <property type="term" value="F:monoatomic cation transmembrane transporter activity"/>
    <property type="evidence" value="ECO:0007669"/>
    <property type="project" value="InterPro"/>
</dbReference>
<dbReference type="GO" id="GO:0006813">
    <property type="term" value="P:potassium ion transport"/>
    <property type="evidence" value="ECO:0007669"/>
    <property type="project" value="InterPro"/>
</dbReference>
<dbReference type="RefSeq" id="WP_103067484.1">
    <property type="nucleotide sequence ID" value="NZ_AZRL01000021.1"/>
</dbReference>
<gene>
    <name evidence="4" type="ORF">X929_08170</name>
</gene>
<evidence type="ECO:0000259" key="3">
    <source>
        <dbReference type="PROSITE" id="PS51202"/>
    </source>
</evidence>
<dbReference type="PROSITE" id="PS51202">
    <property type="entry name" value="RCK_C"/>
    <property type="match status" value="1"/>
</dbReference>
<dbReference type="InterPro" id="IPR050721">
    <property type="entry name" value="Trk_Ktr_HKT_K-transport"/>
</dbReference>
<dbReference type="InterPro" id="IPR036721">
    <property type="entry name" value="RCK_C_sf"/>
</dbReference>
<dbReference type="OrthoDB" id="43361at2"/>
<dbReference type="AlphaFoldDB" id="A0A2K1NYH0"/>
<dbReference type="Gene3D" id="3.40.50.720">
    <property type="entry name" value="NAD(P)-binding Rossmann-like Domain"/>
    <property type="match status" value="1"/>
</dbReference>
<dbReference type="PANTHER" id="PTHR43833:SF5">
    <property type="entry name" value="TRK SYSTEM POTASSIUM UPTAKE PROTEIN TRKA"/>
    <property type="match status" value="1"/>
</dbReference>
<dbReference type="SUPFAM" id="SSF51735">
    <property type="entry name" value="NAD(P)-binding Rossmann-fold domains"/>
    <property type="match status" value="1"/>
</dbReference>
<evidence type="ECO:0000313" key="4">
    <source>
        <dbReference type="EMBL" id="PNR95598.1"/>
    </source>
</evidence>
<keyword evidence="2" id="KW-0406">Ion transport</keyword>
<evidence type="ECO:0000256" key="2">
    <source>
        <dbReference type="ARBA" id="ARBA00023065"/>
    </source>
</evidence>
<evidence type="ECO:0000256" key="1">
    <source>
        <dbReference type="ARBA" id="ARBA00022448"/>
    </source>
</evidence>
<feature type="domain" description="RCK C-terminal" evidence="3">
    <location>
        <begin position="140"/>
        <end position="225"/>
    </location>
</feature>
<dbReference type="PANTHER" id="PTHR43833">
    <property type="entry name" value="POTASSIUM CHANNEL PROTEIN 2-RELATED-RELATED"/>
    <property type="match status" value="1"/>
</dbReference>
<evidence type="ECO:0000313" key="5">
    <source>
        <dbReference type="Proteomes" id="UP000236434"/>
    </source>
</evidence>
<dbReference type="Pfam" id="PF02254">
    <property type="entry name" value="TrkA_N"/>
    <property type="match status" value="1"/>
</dbReference>
<dbReference type="InterPro" id="IPR036291">
    <property type="entry name" value="NAD(P)-bd_dom_sf"/>
</dbReference>
<protein>
    <recommendedName>
        <fullName evidence="3">RCK C-terminal domain-containing protein</fullName>
    </recommendedName>
</protein>
<reference evidence="4 5" key="1">
    <citation type="submission" date="2013-12" db="EMBL/GenBank/DDBJ databases">
        <title>Comparative genomics of Petrotoga isolates.</title>
        <authorList>
            <person name="Nesbo C.L."/>
            <person name="Charchuk R."/>
            <person name="Chow K."/>
        </authorList>
    </citation>
    <scope>NUCLEOTIDE SEQUENCE [LARGE SCALE GENOMIC DNA]</scope>
    <source>
        <strain evidence="4 5">DSM 13574</strain>
    </source>
</reference>
<keyword evidence="1" id="KW-0813">Transport</keyword>